<dbReference type="InterPro" id="IPR001107">
    <property type="entry name" value="Band_7"/>
</dbReference>
<evidence type="ECO:0000256" key="1">
    <source>
        <dbReference type="ARBA" id="ARBA00008164"/>
    </source>
</evidence>
<dbReference type="SUPFAM" id="SSF117892">
    <property type="entry name" value="Band 7/SPFH domain"/>
    <property type="match status" value="1"/>
</dbReference>
<dbReference type="PANTHER" id="PTHR43327:SF10">
    <property type="entry name" value="STOMATIN-LIKE PROTEIN 2, MITOCHONDRIAL"/>
    <property type="match status" value="1"/>
</dbReference>
<organism evidence="3 4">
    <name type="scientific">Limnospira indica PCC 8005</name>
    <dbReference type="NCBI Taxonomy" id="376219"/>
    <lineage>
        <taxon>Bacteria</taxon>
        <taxon>Bacillati</taxon>
        <taxon>Cyanobacteriota</taxon>
        <taxon>Cyanophyceae</taxon>
        <taxon>Oscillatoriophycideae</taxon>
        <taxon>Oscillatoriales</taxon>
        <taxon>Sirenicapillariaceae</taxon>
        <taxon>Limnospira</taxon>
    </lineage>
</organism>
<dbReference type="GO" id="GO:0005886">
    <property type="term" value="C:plasma membrane"/>
    <property type="evidence" value="ECO:0007669"/>
    <property type="project" value="UniProtKB-ARBA"/>
</dbReference>
<name>A0A9P1KFW6_9CYAN</name>
<accession>A0A9P1KFW6</accession>
<dbReference type="InterPro" id="IPR001972">
    <property type="entry name" value="Stomatin_HflK_fam"/>
</dbReference>
<comment type="similarity">
    <text evidence="1">Belongs to the band 7/mec-2 family.</text>
</comment>
<proteinExistence type="inferred from homology"/>
<reference evidence="3 4" key="1">
    <citation type="submission" date="2014-02" db="EMBL/GenBank/DDBJ databases">
        <authorList>
            <person name="Genoscope - CEA"/>
        </authorList>
    </citation>
    <scope>NUCLEOTIDE SEQUENCE [LARGE SCALE GENOMIC DNA]</scope>
    <source>
        <strain evidence="3 4">PCC 8005</strain>
    </source>
</reference>
<dbReference type="RefSeq" id="WP_008050277.1">
    <property type="nucleotide sequence ID" value="NZ_FO818640.1"/>
</dbReference>
<protein>
    <submittedName>
        <fullName evidence="3">Band 7 integral membrane protein, stomatin-like</fullName>
    </submittedName>
</protein>
<dbReference type="InterPro" id="IPR036013">
    <property type="entry name" value="Band_7/SPFH_dom_sf"/>
</dbReference>
<dbReference type="PANTHER" id="PTHR43327">
    <property type="entry name" value="STOMATIN-LIKE PROTEIN 2, MITOCHONDRIAL"/>
    <property type="match status" value="1"/>
</dbReference>
<dbReference type="EMBL" id="FO818640">
    <property type="protein sequence ID" value="CDM94663.1"/>
    <property type="molecule type" value="Genomic_DNA"/>
</dbReference>
<feature type="domain" description="Band 7" evidence="2">
    <location>
        <begin position="20"/>
        <end position="178"/>
    </location>
</feature>
<dbReference type="FunFam" id="3.30.479.30:FF:000004">
    <property type="entry name" value="Putative membrane protease family, stomatin"/>
    <property type="match status" value="1"/>
</dbReference>
<sequence length="281" mass="31245">MAQYILALLISLGIGFGVNSSIRIISDGDEALVARLGKYNRTLKPGLQFVIPVIEKIVHYDTLRERLLDIPKQEAITKDNVPLTIDALVFWKIQDMRKSFYDIQGVEDAIANLVTTTLRAEVGLRNMEDMFSSINEINTALLHSLAEKTVNWGVQVVRVDLQSIEPPAKVKLAMEAQRAAESQKKADISIAEGKAASIKVLAEVLKLDPNSREFLQFLIAKQFVDANQQISMSENAKVIFMDPSQLTEALTGLIDQDMSRVESQAAMRSKLFSKGNSQPKE</sequence>
<evidence type="ECO:0000313" key="3">
    <source>
        <dbReference type="EMBL" id="CDM94663.1"/>
    </source>
</evidence>
<dbReference type="CDD" id="cd08829">
    <property type="entry name" value="SPFH_paraslipin"/>
    <property type="match status" value="1"/>
</dbReference>
<evidence type="ECO:0000313" key="4">
    <source>
        <dbReference type="Proteomes" id="UP000032946"/>
    </source>
</evidence>
<dbReference type="AlphaFoldDB" id="A0A9P1KFW6"/>
<dbReference type="Gene3D" id="3.30.479.30">
    <property type="entry name" value="Band 7 domain"/>
    <property type="match status" value="1"/>
</dbReference>
<dbReference type="Pfam" id="PF01145">
    <property type="entry name" value="Band_7"/>
    <property type="match status" value="1"/>
</dbReference>
<evidence type="ECO:0000259" key="2">
    <source>
        <dbReference type="SMART" id="SM00244"/>
    </source>
</evidence>
<dbReference type="SMART" id="SM00244">
    <property type="entry name" value="PHB"/>
    <property type="match status" value="1"/>
</dbReference>
<dbReference type="PRINTS" id="PR00721">
    <property type="entry name" value="STOMATIN"/>
</dbReference>
<keyword evidence="4" id="KW-1185">Reference proteome</keyword>
<dbReference type="GO" id="GO:0098552">
    <property type="term" value="C:side of membrane"/>
    <property type="evidence" value="ECO:0007669"/>
    <property type="project" value="UniProtKB-ARBA"/>
</dbReference>
<dbReference type="InterPro" id="IPR050710">
    <property type="entry name" value="Band7/mec-2_domain"/>
</dbReference>
<gene>
    <name evidence="3" type="ORF">ARTHRO_20197</name>
</gene>
<dbReference type="Proteomes" id="UP000032946">
    <property type="component" value="Chromosome"/>
</dbReference>